<accession>A0ABT6R2E4</accession>
<dbReference type="PANTHER" id="PTHR21716">
    <property type="entry name" value="TRANSMEMBRANE PROTEIN"/>
    <property type="match status" value="1"/>
</dbReference>
<evidence type="ECO:0000256" key="7">
    <source>
        <dbReference type="ARBA" id="ARBA00023136"/>
    </source>
</evidence>
<evidence type="ECO:0000256" key="3">
    <source>
        <dbReference type="ARBA" id="ARBA00022448"/>
    </source>
</evidence>
<evidence type="ECO:0000313" key="8">
    <source>
        <dbReference type="EMBL" id="MDI3234476.1"/>
    </source>
</evidence>
<proteinExistence type="inferred from homology"/>
<evidence type="ECO:0000256" key="4">
    <source>
        <dbReference type="ARBA" id="ARBA00022475"/>
    </source>
</evidence>
<sequence>MDLLRNKWFKALLWILTIFLVIWVGTKISFLFQPIKVMLALIFPPLIIAGIFYYFTLGIVDMLQKRVKKRGLAVLIVLLGFLGVITIVVASLGPILVEQVTDFVTSIPNLVVELRDQTLNLRDQLMNNRFISNWVHENTDLFDKWTNEATSYIGTLFKSVSTSVGTIFGVISSTVLIIVLVPFILVYMLLDGYKFPDSIVKLLPKNYETETRKILHDMHITVKHYVNGQVIVSLCVGLMSLIGFFIADIQYALLLALFCTVTNIIPYLGPYIGAVPAVIVGFIDDPIKALYALVTIVVAQQIESNLISPYVQGKTLKVHPLTIIIVLLVAGKIAGIIGVILAVPTYAVTKVVVQNIARIYQLRQQKFDLQTDESSIIIDSKK</sequence>
<evidence type="ECO:0000256" key="6">
    <source>
        <dbReference type="ARBA" id="ARBA00022989"/>
    </source>
</evidence>
<protein>
    <submittedName>
        <fullName evidence="8">AI-2E family transporter</fullName>
    </submittedName>
</protein>
<keyword evidence="5" id="KW-0812">Transmembrane</keyword>
<comment type="subcellular location">
    <subcellularLocation>
        <location evidence="1">Cell membrane</location>
        <topology evidence="1">Multi-pass membrane protein</topology>
    </subcellularLocation>
</comment>
<comment type="caution">
    <text evidence="8">The sequence shown here is derived from an EMBL/GenBank/DDBJ whole genome shotgun (WGS) entry which is preliminary data.</text>
</comment>
<organism evidence="8 9">
    <name type="scientific">Exiguobacterium antarcticum</name>
    <dbReference type="NCBI Taxonomy" id="132920"/>
    <lineage>
        <taxon>Bacteria</taxon>
        <taxon>Bacillati</taxon>
        <taxon>Bacillota</taxon>
        <taxon>Bacilli</taxon>
        <taxon>Bacillales</taxon>
        <taxon>Bacillales Family XII. Incertae Sedis</taxon>
        <taxon>Exiguobacterium</taxon>
    </lineage>
</organism>
<evidence type="ECO:0000256" key="1">
    <source>
        <dbReference type="ARBA" id="ARBA00004651"/>
    </source>
</evidence>
<name>A0ABT6R2E4_9BACL</name>
<keyword evidence="9" id="KW-1185">Reference proteome</keyword>
<keyword evidence="4" id="KW-1003">Cell membrane</keyword>
<reference evidence="8 9" key="1">
    <citation type="submission" date="2023-04" db="EMBL/GenBank/DDBJ databases">
        <title>Antarctic isolates genomes.</title>
        <authorList>
            <person name="Dimov S.G."/>
        </authorList>
    </citation>
    <scope>NUCLEOTIDE SEQUENCE [LARGE SCALE GENOMIC DNA]</scope>
    <source>
        <strain evidence="8 9">AL19</strain>
    </source>
</reference>
<evidence type="ECO:0000256" key="2">
    <source>
        <dbReference type="ARBA" id="ARBA00009773"/>
    </source>
</evidence>
<gene>
    <name evidence="8" type="ORF">QK289_05610</name>
</gene>
<keyword evidence="3" id="KW-0813">Transport</keyword>
<dbReference type="Proteomes" id="UP001243286">
    <property type="component" value="Unassembled WGS sequence"/>
</dbReference>
<dbReference type="Pfam" id="PF01594">
    <property type="entry name" value="AI-2E_transport"/>
    <property type="match status" value="1"/>
</dbReference>
<keyword evidence="7" id="KW-0472">Membrane</keyword>
<dbReference type="InterPro" id="IPR002549">
    <property type="entry name" value="AI-2E-like"/>
</dbReference>
<evidence type="ECO:0000256" key="5">
    <source>
        <dbReference type="ARBA" id="ARBA00022692"/>
    </source>
</evidence>
<dbReference type="RefSeq" id="WP_014970932.1">
    <property type="nucleotide sequence ID" value="NZ_JANJYY010000001.1"/>
</dbReference>
<keyword evidence="6" id="KW-1133">Transmembrane helix</keyword>
<evidence type="ECO:0000313" key="9">
    <source>
        <dbReference type="Proteomes" id="UP001243286"/>
    </source>
</evidence>
<dbReference type="EMBL" id="JASBQV010000006">
    <property type="protein sequence ID" value="MDI3234476.1"/>
    <property type="molecule type" value="Genomic_DNA"/>
</dbReference>
<dbReference type="PANTHER" id="PTHR21716:SF53">
    <property type="entry name" value="PERMEASE PERM-RELATED"/>
    <property type="match status" value="1"/>
</dbReference>
<comment type="similarity">
    <text evidence="2">Belongs to the autoinducer-2 exporter (AI-2E) (TC 2.A.86) family.</text>
</comment>